<feature type="region of interest" description="Disordered" evidence="2">
    <location>
        <begin position="360"/>
        <end position="383"/>
    </location>
</feature>
<feature type="compositionally biased region" description="Basic and acidic residues" evidence="2">
    <location>
        <begin position="631"/>
        <end position="641"/>
    </location>
</feature>
<dbReference type="Proteomes" id="UP000245771">
    <property type="component" value="Unassembled WGS sequence"/>
</dbReference>
<feature type="region of interest" description="Disordered" evidence="2">
    <location>
        <begin position="746"/>
        <end position="785"/>
    </location>
</feature>
<feature type="domain" description="Spc7 kinetochore protein" evidence="3">
    <location>
        <begin position="786"/>
        <end position="1097"/>
    </location>
</feature>
<dbReference type="OrthoDB" id="360161at2759"/>
<organism evidence="4 5">
    <name type="scientific">Meira miltonrushii</name>
    <dbReference type="NCBI Taxonomy" id="1280837"/>
    <lineage>
        <taxon>Eukaryota</taxon>
        <taxon>Fungi</taxon>
        <taxon>Dikarya</taxon>
        <taxon>Basidiomycota</taxon>
        <taxon>Ustilaginomycotina</taxon>
        <taxon>Exobasidiomycetes</taxon>
        <taxon>Exobasidiales</taxon>
        <taxon>Brachybasidiaceae</taxon>
        <taxon>Meira</taxon>
    </lineage>
</organism>
<evidence type="ECO:0000256" key="1">
    <source>
        <dbReference type="SAM" id="Coils"/>
    </source>
</evidence>
<feature type="compositionally biased region" description="Basic and acidic residues" evidence="2">
    <location>
        <begin position="549"/>
        <end position="567"/>
    </location>
</feature>
<dbReference type="SMART" id="SM00787">
    <property type="entry name" value="Spc7"/>
    <property type="match status" value="1"/>
</dbReference>
<feature type="compositionally biased region" description="Polar residues" evidence="2">
    <location>
        <begin position="698"/>
        <end position="718"/>
    </location>
</feature>
<dbReference type="InterPro" id="IPR033338">
    <property type="entry name" value="Spc105/Spc7"/>
</dbReference>
<feature type="compositionally biased region" description="Basic and acidic residues" evidence="2">
    <location>
        <begin position="211"/>
        <end position="223"/>
    </location>
</feature>
<dbReference type="Pfam" id="PF08317">
    <property type="entry name" value="Spc7"/>
    <property type="match status" value="1"/>
</dbReference>
<name>A0A316VP20_9BASI</name>
<feature type="compositionally biased region" description="Polar residues" evidence="2">
    <location>
        <begin position="12"/>
        <end position="30"/>
    </location>
</feature>
<reference evidence="4 5" key="1">
    <citation type="journal article" date="2018" name="Mol. Biol. Evol.">
        <title>Broad Genomic Sampling Reveals a Smut Pathogenic Ancestry of the Fungal Clade Ustilaginomycotina.</title>
        <authorList>
            <person name="Kijpornyongpan T."/>
            <person name="Mondo S.J."/>
            <person name="Barry K."/>
            <person name="Sandor L."/>
            <person name="Lee J."/>
            <person name="Lipzen A."/>
            <person name="Pangilinan J."/>
            <person name="LaButti K."/>
            <person name="Hainaut M."/>
            <person name="Henrissat B."/>
            <person name="Grigoriev I.V."/>
            <person name="Spatafora J.W."/>
            <person name="Aime M.C."/>
        </authorList>
    </citation>
    <scope>NUCLEOTIDE SEQUENCE [LARGE SCALE GENOMIC DNA]</scope>
    <source>
        <strain evidence="4 5">MCA 3882</strain>
    </source>
</reference>
<feature type="compositionally biased region" description="Acidic residues" evidence="2">
    <location>
        <begin position="285"/>
        <end position="321"/>
    </location>
</feature>
<dbReference type="GO" id="GO:0000776">
    <property type="term" value="C:kinetochore"/>
    <property type="evidence" value="ECO:0007669"/>
    <property type="project" value="TreeGrafter"/>
</dbReference>
<dbReference type="InterPro" id="IPR013253">
    <property type="entry name" value="Spc7_domain"/>
</dbReference>
<feature type="compositionally biased region" description="Polar residues" evidence="2">
    <location>
        <begin position="62"/>
        <end position="80"/>
    </location>
</feature>
<keyword evidence="5" id="KW-1185">Reference proteome</keyword>
<dbReference type="PANTHER" id="PTHR28260">
    <property type="entry name" value="SPINDLE POLE BODY COMPONENT SPC105"/>
    <property type="match status" value="1"/>
</dbReference>
<dbReference type="GO" id="GO:0034501">
    <property type="term" value="P:protein localization to kinetochore"/>
    <property type="evidence" value="ECO:0007669"/>
    <property type="project" value="TreeGrafter"/>
</dbReference>
<dbReference type="InParanoid" id="A0A316VP20"/>
<dbReference type="GO" id="GO:0007094">
    <property type="term" value="P:mitotic spindle assembly checkpoint signaling"/>
    <property type="evidence" value="ECO:0007669"/>
    <property type="project" value="TreeGrafter"/>
</dbReference>
<dbReference type="PANTHER" id="PTHR28260:SF1">
    <property type="entry name" value="SPINDLE POLE BODY COMPONENT SPC105"/>
    <property type="match status" value="1"/>
</dbReference>
<feature type="compositionally biased region" description="Low complexity" evidence="2">
    <location>
        <begin position="262"/>
        <end position="284"/>
    </location>
</feature>
<dbReference type="GO" id="GO:1990758">
    <property type="term" value="P:mitotic sister chromatid biorientation"/>
    <property type="evidence" value="ECO:0007669"/>
    <property type="project" value="TreeGrafter"/>
</dbReference>
<feature type="compositionally biased region" description="Polar residues" evidence="2">
    <location>
        <begin position="510"/>
        <end position="528"/>
    </location>
</feature>
<dbReference type="EMBL" id="KZ819602">
    <property type="protein sequence ID" value="PWN37265.1"/>
    <property type="molecule type" value="Genomic_DNA"/>
</dbReference>
<accession>A0A316VP20</accession>
<feature type="compositionally biased region" description="Basic and acidic residues" evidence="2">
    <location>
        <begin position="455"/>
        <end position="467"/>
    </location>
</feature>
<evidence type="ECO:0000259" key="3">
    <source>
        <dbReference type="SMART" id="SM00787"/>
    </source>
</evidence>
<feature type="coiled-coil region" evidence="1">
    <location>
        <begin position="958"/>
        <end position="1045"/>
    </location>
</feature>
<feature type="compositionally biased region" description="Polar residues" evidence="2">
    <location>
        <begin position="665"/>
        <end position="675"/>
    </location>
</feature>
<protein>
    <recommendedName>
        <fullName evidence="3">Spc7 kinetochore protein domain-containing protein</fullName>
    </recommendedName>
</protein>
<feature type="region of interest" description="Disordered" evidence="2">
    <location>
        <begin position="174"/>
        <end position="338"/>
    </location>
</feature>
<feature type="compositionally biased region" description="Low complexity" evidence="2">
    <location>
        <begin position="614"/>
        <end position="628"/>
    </location>
</feature>
<feature type="compositionally biased region" description="Basic and acidic residues" evidence="2">
    <location>
        <begin position="238"/>
        <end position="253"/>
    </location>
</feature>
<keyword evidence="1" id="KW-0175">Coiled coil</keyword>
<evidence type="ECO:0000256" key="2">
    <source>
        <dbReference type="SAM" id="MobiDB-lite"/>
    </source>
</evidence>
<feature type="compositionally biased region" description="Polar residues" evidence="2">
    <location>
        <begin position="592"/>
        <end position="605"/>
    </location>
</feature>
<feature type="compositionally biased region" description="Polar residues" evidence="2">
    <location>
        <begin position="37"/>
        <end position="49"/>
    </location>
</feature>
<evidence type="ECO:0000313" key="5">
    <source>
        <dbReference type="Proteomes" id="UP000245771"/>
    </source>
</evidence>
<feature type="compositionally biased region" description="Acidic residues" evidence="2">
    <location>
        <begin position="440"/>
        <end position="454"/>
    </location>
</feature>
<gene>
    <name evidence="4" type="ORF">FA14DRAFT_12438</name>
</gene>
<dbReference type="STRING" id="1280837.A0A316VP20"/>
<dbReference type="GeneID" id="37018421"/>
<feature type="compositionally biased region" description="Acidic residues" evidence="2">
    <location>
        <begin position="414"/>
        <end position="427"/>
    </location>
</feature>
<feature type="region of interest" description="Disordered" evidence="2">
    <location>
        <begin position="1"/>
        <end position="128"/>
    </location>
</feature>
<dbReference type="InterPro" id="IPR040850">
    <property type="entry name" value="Knl1_RWD_C"/>
</dbReference>
<evidence type="ECO:0000313" key="4">
    <source>
        <dbReference type="EMBL" id="PWN37265.1"/>
    </source>
</evidence>
<sequence length="1284" mass="142220">MDSPRRSPRISARTSLEAQQRSENTPTSSPLAARSPARQNRQPTQTHLSVPSRHPDPIPNKSRASTSNVTLNMSTRPTESPSKRIKVARRAYSVGGVATQKLRDPNNLSVPSRRNVPGPRKSAIRALPPQVFASPSEVSPRPSIRPLFSRKSLGLEAFGGSDLMGLMESIGIIKSQQRETNEEDSEKSKGKQTRKSEPAGVGADIQDDSDEVKKQQEEQADLTRKKRRVTFNPYQEKTNFEKDEPTMRIRPATELDQVLETSNSDGSASPSQSSSASTSSSDMSIDSESENEDGEPQLTGEEMDDEEDFESEAEVEGELEENERYNENMADVENASRYDESAMDMTAAYGGMQDATVTGIAHGFTDDDDSMSMQDSSSVGEVSSVLDDMTVTMQLTEMHDSHNDPTSQTHTMQEMEDEEFLDEDDIETQLSQQNNPAPADVEEEVDMELTEIEDDNKSEIESVKEESGSEMDMNMSPEQSIKTAPPVHPKAASPVLERSPLRSRKIPNARVSNLSESPKLQVRQSIANENGDVVKPIEKSPTSPQRRQSMLERRTSDSPRRGHEHCHIPAADSPKPRVSAATLRVRARREASQSPTKNPEISMRTSIGKRPSSPDKMPFRSSSSSSPRKSFKTERSQDVTEAKTSMARPSMQDIPASPSPKYQARHTSPSSTSPRKSVGMPSSPRRSTGPASPLRSPGSPSRTWQNFREGQQEPSTPKSPAKRISMAKDDSVAFTFGSPQRIALPSPAVQREAGRPLTVSNNTPARAARSLTRADSSPITKGEEQIDSEAADRWTMKRFFDMLEIGFLDLTMPSKRRIENNVEATHEAPSMVAKIRAACSTVPNLDSLISACKELKSSVEEGRSMLDETEREFYENPPSYVAEVLAIKSTSDRQKAISSFKIQKSAARAIALKAYYGWRTDKQFDDPALLEMEKMKSGLEQDLVTMKDASEAVSQFALPKLRSQAKSLEQNLTKTRKRQREIDDWDVEEMRAMHSAMQEQNAILEEQRAMHSETKEQLNRLQARLDELNQRKENAEEAISLAHASSAAIHSSTRTEANRLAKHLDQIESLHLWNVHSATMNAIEMTFNGNEISVKMNLSKAPSAGTVKEVELRLHNDGVVERMAIDAIHQQLDMRLESQTVKPTEVVRLISTAWTRVRSFSTVFAQLQAHYPSSIVSTSGQGEGKVKSPTMVIQSMILFNTLRTKILVKARCSTSDLFNLRRPLFMPEDIDCQCVYGRSGAASALNARICDALLGSAVNDDHTENASSNLCHAILTAATTMNDL</sequence>
<feature type="region of interest" description="Disordered" evidence="2">
    <location>
        <begin position="398"/>
        <end position="723"/>
    </location>
</feature>
<feature type="compositionally biased region" description="Basic and acidic residues" evidence="2">
    <location>
        <begin position="176"/>
        <end position="197"/>
    </location>
</feature>
<dbReference type="RefSeq" id="XP_025357567.1">
    <property type="nucleotide sequence ID" value="XM_025496640.1"/>
</dbReference>
<proteinExistence type="predicted"/>
<dbReference type="Pfam" id="PF18210">
    <property type="entry name" value="Knl1_RWD_C"/>
    <property type="match status" value="1"/>
</dbReference>